<dbReference type="PANTHER" id="PTHR33376">
    <property type="match status" value="1"/>
</dbReference>
<dbReference type="Gene3D" id="3.40.190.170">
    <property type="entry name" value="Bacterial extracellular solute-binding protein, family 7"/>
    <property type="match status" value="1"/>
</dbReference>
<evidence type="ECO:0000256" key="1">
    <source>
        <dbReference type="ARBA" id="ARBA00022729"/>
    </source>
</evidence>
<name>A0A371IIK1_9FIRM</name>
<evidence type="ECO:0000313" key="3">
    <source>
        <dbReference type="EMBL" id="RDY20315.1"/>
    </source>
</evidence>
<dbReference type="PROSITE" id="PS51257">
    <property type="entry name" value="PROKAR_LIPOPROTEIN"/>
    <property type="match status" value="1"/>
</dbReference>
<comment type="caution">
    <text evidence="3">The sequence shown here is derived from an EMBL/GenBank/DDBJ whole genome shotgun (WGS) entry which is preliminary data.</text>
</comment>
<sequence length="145" mass="16028">MKKRKLLSLFLMSAMLLSACGQKPAEAPNKPESSGGDAAAKDDYKIVLKLSHVFAPEEQLTKSIDKAAKAIYDRTNGAVEIQTYPQAQLPTYKDGLEQVYNKANFISVEDPSYLGDYVPDFKALVGPFLYSDIDQYSKVIQSDLV</sequence>
<accession>A0A371IIK1</accession>
<dbReference type="InterPro" id="IPR038404">
    <property type="entry name" value="TRAP_DctP_sf"/>
</dbReference>
<feature type="signal peptide" evidence="2">
    <location>
        <begin position="1"/>
        <end position="19"/>
    </location>
</feature>
<keyword evidence="1 2" id="KW-0732">Signal</keyword>
<dbReference type="PANTHER" id="PTHR33376:SF3">
    <property type="entry name" value="C4-DICARBOXYLATE-BINDING PROTEIN"/>
    <property type="match status" value="1"/>
</dbReference>
<protein>
    <submittedName>
        <fullName evidence="3">C4-dicarboxylate ABC transporter substrate-binding protein</fullName>
    </submittedName>
</protein>
<proteinExistence type="predicted"/>
<feature type="chain" id="PRO_5038785958" evidence="2">
    <location>
        <begin position="20"/>
        <end position="145"/>
    </location>
</feature>
<evidence type="ECO:0000313" key="4">
    <source>
        <dbReference type="Proteomes" id="UP000093352"/>
    </source>
</evidence>
<dbReference type="AlphaFoldDB" id="A0A371IIK1"/>
<keyword evidence="4" id="KW-1185">Reference proteome</keyword>
<gene>
    <name evidence="3" type="ORF">BBG48_010840</name>
</gene>
<dbReference type="EMBL" id="MBEW02000075">
    <property type="protein sequence ID" value="RDY20315.1"/>
    <property type="molecule type" value="Genomic_DNA"/>
</dbReference>
<dbReference type="Pfam" id="PF03480">
    <property type="entry name" value="DctP"/>
    <property type="match status" value="1"/>
</dbReference>
<reference evidence="3 4" key="1">
    <citation type="journal article" date="2016" name="Genome Announc.">
        <title>Draft Genome Sequence of Criibacterium bergeronii gen. nov., sp. nov., Strain CCRI-22567T, Isolated from a Vaginal Sample from a Woman with Bacterial Vaginosis.</title>
        <authorList>
            <person name="Maheux A.F."/>
            <person name="Berube E."/>
            <person name="Boudreau D.K."/>
            <person name="Raymond F."/>
            <person name="Corbeil J."/>
            <person name="Roy P.H."/>
            <person name="Boissinot M."/>
            <person name="Omar R.F."/>
        </authorList>
    </citation>
    <scope>NUCLEOTIDE SEQUENCE [LARGE SCALE GENOMIC DNA]</scope>
    <source>
        <strain evidence="3 4">CCRI-22567</strain>
    </source>
</reference>
<dbReference type="Proteomes" id="UP000093352">
    <property type="component" value="Unassembled WGS sequence"/>
</dbReference>
<feature type="non-terminal residue" evidence="3">
    <location>
        <position position="145"/>
    </location>
</feature>
<evidence type="ECO:0000256" key="2">
    <source>
        <dbReference type="SAM" id="SignalP"/>
    </source>
</evidence>
<dbReference type="InterPro" id="IPR018389">
    <property type="entry name" value="DctP_fam"/>
</dbReference>
<dbReference type="GO" id="GO:0055085">
    <property type="term" value="P:transmembrane transport"/>
    <property type="evidence" value="ECO:0007669"/>
    <property type="project" value="InterPro"/>
</dbReference>
<organism evidence="3 4">
    <name type="scientific">Criibacterium bergeronii</name>
    <dbReference type="NCBI Taxonomy" id="1871336"/>
    <lineage>
        <taxon>Bacteria</taxon>
        <taxon>Bacillati</taxon>
        <taxon>Bacillota</taxon>
        <taxon>Clostridia</taxon>
        <taxon>Peptostreptococcales</taxon>
        <taxon>Filifactoraceae</taxon>
        <taxon>Criibacterium</taxon>
    </lineage>
</organism>